<dbReference type="Gene3D" id="1.10.260.40">
    <property type="entry name" value="lambda repressor-like DNA-binding domains"/>
    <property type="match status" value="1"/>
</dbReference>
<evidence type="ECO:0000313" key="1">
    <source>
        <dbReference type="EMBL" id="MBC8589316.1"/>
    </source>
</evidence>
<dbReference type="AlphaFoldDB" id="A0A926EUU0"/>
<dbReference type="Proteomes" id="UP000601171">
    <property type="component" value="Unassembled WGS sequence"/>
</dbReference>
<name>A0A926EUU0_9FIRM</name>
<accession>A0A926EUU0</accession>
<gene>
    <name evidence="1" type="ORF">H8707_13935</name>
</gene>
<sequence>MLTEFGKFTRKLRIEHVELLKDMADKLNVSSSYLSAVEVGKRPVPKKWLNQIRNIYSLSNADYTELLNAADESREEVILNLANRGNKDQDLILSFARKFDSLQDFEKEQIKKILK</sequence>
<proteinExistence type="predicted"/>
<protein>
    <submittedName>
        <fullName evidence="1">Helix-turn-helix transcriptional regulator</fullName>
    </submittedName>
</protein>
<evidence type="ECO:0000313" key="2">
    <source>
        <dbReference type="Proteomes" id="UP000601171"/>
    </source>
</evidence>
<dbReference type="RefSeq" id="WP_262430780.1">
    <property type="nucleotide sequence ID" value="NZ_JACRTG010000034.1"/>
</dbReference>
<dbReference type="SUPFAM" id="SSF47413">
    <property type="entry name" value="lambda repressor-like DNA-binding domains"/>
    <property type="match status" value="1"/>
</dbReference>
<keyword evidence="2" id="KW-1185">Reference proteome</keyword>
<comment type="caution">
    <text evidence="1">The sequence shown here is derived from an EMBL/GenBank/DDBJ whole genome shotgun (WGS) entry which is preliminary data.</text>
</comment>
<dbReference type="InterPro" id="IPR010982">
    <property type="entry name" value="Lambda_DNA-bd_dom_sf"/>
</dbReference>
<organism evidence="1 2">
    <name type="scientific">Paratissierella segnis</name>
    <dbReference type="NCBI Taxonomy" id="2763679"/>
    <lineage>
        <taxon>Bacteria</taxon>
        <taxon>Bacillati</taxon>
        <taxon>Bacillota</taxon>
        <taxon>Tissierellia</taxon>
        <taxon>Tissierellales</taxon>
        <taxon>Tissierellaceae</taxon>
        <taxon>Paratissierella</taxon>
    </lineage>
</organism>
<dbReference type="EMBL" id="JACRTG010000034">
    <property type="protein sequence ID" value="MBC8589316.1"/>
    <property type="molecule type" value="Genomic_DNA"/>
</dbReference>
<reference evidence="1" key="1">
    <citation type="submission" date="2020-08" db="EMBL/GenBank/DDBJ databases">
        <title>Genome public.</title>
        <authorList>
            <person name="Liu C."/>
            <person name="Sun Q."/>
        </authorList>
    </citation>
    <scope>NUCLEOTIDE SEQUENCE</scope>
    <source>
        <strain evidence="1">BX21</strain>
    </source>
</reference>
<dbReference type="GO" id="GO:0003677">
    <property type="term" value="F:DNA binding"/>
    <property type="evidence" value="ECO:0007669"/>
    <property type="project" value="InterPro"/>
</dbReference>